<sequence length="331" mass="37874">MSADPIDLSPRIPHQILTSLLNKPRYRAKWMPYVQRRRGNTINQRAVAAFIAGELSDALDQEIRPQRFKDRISRALKGEAISDTTAQLFISTFEFTQQEAQELQRALSSYKMNLQVAQRSTVASATKVPATGRGPYRSLSTFLEGKVDRFGYLHGATITEVIQAEAETVEQIFQNFESASIQCTMLEGGELVEVYPSDSMTPHANDNSVHRLVIRPPHPIRRGQIHQVRYHLTLDRKAMIESNDTENTITFGPFSPPRFNISLRLEFEEAPHKIKQLFWDRKMTDANLWEAQDLEIRKTYSAYFPLIEDTIYSLEWSCDAQAARQAYEMGS</sequence>
<comment type="caution">
    <text evidence="2">The sequence shown here is derived from an EMBL/GenBank/DDBJ whole genome shotgun (WGS) entry which is preliminary data.</text>
</comment>
<evidence type="ECO:0000313" key="2">
    <source>
        <dbReference type="EMBL" id="HJD51793.1"/>
    </source>
</evidence>
<dbReference type="Proteomes" id="UP000823908">
    <property type="component" value="Unassembled WGS sequence"/>
</dbReference>
<feature type="coiled-coil region" evidence="1">
    <location>
        <begin position="93"/>
        <end position="120"/>
    </location>
</feature>
<evidence type="ECO:0000256" key="1">
    <source>
        <dbReference type="SAM" id="Coils"/>
    </source>
</evidence>
<name>A0A9D2UG37_9MICC</name>
<reference evidence="2" key="1">
    <citation type="journal article" date="2021" name="PeerJ">
        <title>Extensive microbial diversity within the chicken gut microbiome revealed by metagenomics and culture.</title>
        <authorList>
            <person name="Gilroy R."/>
            <person name="Ravi A."/>
            <person name="Getino M."/>
            <person name="Pursley I."/>
            <person name="Horton D.L."/>
            <person name="Alikhan N.F."/>
            <person name="Baker D."/>
            <person name="Gharbi K."/>
            <person name="Hall N."/>
            <person name="Watson M."/>
            <person name="Adriaenssens E.M."/>
            <person name="Foster-Nyarko E."/>
            <person name="Jarju S."/>
            <person name="Secka A."/>
            <person name="Antonio M."/>
            <person name="Oren A."/>
            <person name="Chaudhuri R.R."/>
            <person name="La Ragione R."/>
            <person name="Hildebrand F."/>
            <person name="Pallen M.J."/>
        </authorList>
    </citation>
    <scope>NUCLEOTIDE SEQUENCE</scope>
    <source>
        <strain evidence="2">ChiHjej10B9-4811</strain>
    </source>
</reference>
<protein>
    <submittedName>
        <fullName evidence="2">Uncharacterized protein</fullName>
    </submittedName>
</protein>
<accession>A0A9D2UG37</accession>
<dbReference type="AlphaFoldDB" id="A0A9D2UG37"/>
<organism evidence="2 3">
    <name type="scientific">Candidatus Rothia avistercoris</name>
    <dbReference type="NCBI Taxonomy" id="2840479"/>
    <lineage>
        <taxon>Bacteria</taxon>
        <taxon>Bacillati</taxon>
        <taxon>Actinomycetota</taxon>
        <taxon>Actinomycetes</taxon>
        <taxon>Micrococcales</taxon>
        <taxon>Micrococcaceae</taxon>
        <taxon>Rothia</taxon>
    </lineage>
</organism>
<proteinExistence type="predicted"/>
<reference evidence="2" key="2">
    <citation type="submission" date="2021-04" db="EMBL/GenBank/DDBJ databases">
        <authorList>
            <person name="Gilroy R."/>
        </authorList>
    </citation>
    <scope>NUCLEOTIDE SEQUENCE</scope>
    <source>
        <strain evidence="2">ChiHjej10B9-4811</strain>
    </source>
</reference>
<keyword evidence="1" id="KW-0175">Coiled coil</keyword>
<dbReference type="EMBL" id="DWUS01000187">
    <property type="protein sequence ID" value="HJD51793.1"/>
    <property type="molecule type" value="Genomic_DNA"/>
</dbReference>
<gene>
    <name evidence="2" type="ORF">H9908_08020</name>
</gene>
<evidence type="ECO:0000313" key="3">
    <source>
        <dbReference type="Proteomes" id="UP000823908"/>
    </source>
</evidence>